<keyword evidence="3 9" id="KW-0808">Transferase</keyword>
<keyword evidence="2" id="KW-0963">Cytoplasm</keyword>
<dbReference type="GO" id="GO:0008360">
    <property type="term" value="P:regulation of cell shape"/>
    <property type="evidence" value="ECO:0007669"/>
    <property type="project" value="UniProtKB-KW"/>
</dbReference>
<dbReference type="Gene3D" id="1.20.58.90">
    <property type="match status" value="1"/>
</dbReference>
<evidence type="ECO:0000256" key="8">
    <source>
        <dbReference type="SAM" id="Coils"/>
    </source>
</evidence>
<keyword evidence="4" id="KW-0133">Cell shape</keyword>
<evidence type="ECO:0000256" key="1">
    <source>
        <dbReference type="ARBA" id="ARBA00009943"/>
    </source>
</evidence>
<dbReference type="PANTHER" id="PTHR36174">
    <property type="entry name" value="LIPID II:GLYCINE GLYCYLTRANSFERASE"/>
    <property type="match status" value="1"/>
</dbReference>
<name>A0A395W9N5_9FIRM</name>
<dbReference type="RefSeq" id="WP_118325726.1">
    <property type="nucleotide sequence ID" value="NZ_QRYH01000002.1"/>
</dbReference>
<comment type="similarity">
    <text evidence="1">Belongs to the FemABX family.</text>
</comment>
<evidence type="ECO:0000256" key="3">
    <source>
        <dbReference type="ARBA" id="ARBA00022679"/>
    </source>
</evidence>
<dbReference type="AlphaFoldDB" id="A0A395W9N5"/>
<evidence type="ECO:0000256" key="5">
    <source>
        <dbReference type="ARBA" id="ARBA00022984"/>
    </source>
</evidence>
<feature type="coiled-coil region" evidence="8">
    <location>
        <begin position="254"/>
        <end position="311"/>
    </location>
</feature>
<dbReference type="GO" id="GO:0009252">
    <property type="term" value="P:peptidoglycan biosynthetic process"/>
    <property type="evidence" value="ECO:0007669"/>
    <property type="project" value="UniProtKB-KW"/>
</dbReference>
<dbReference type="Proteomes" id="UP000265489">
    <property type="component" value="Unassembled WGS sequence"/>
</dbReference>
<organism evidence="9 10">
    <name type="scientific">Holdemanella biformis</name>
    <dbReference type="NCBI Taxonomy" id="1735"/>
    <lineage>
        <taxon>Bacteria</taxon>
        <taxon>Bacillati</taxon>
        <taxon>Bacillota</taxon>
        <taxon>Erysipelotrichia</taxon>
        <taxon>Erysipelotrichales</taxon>
        <taxon>Erysipelotrichaceae</taxon>
        <taxon>Holdemanella</taxon>
    </lineage>
</organism>
<evidence type="ECO:0000313" key="10">
    <source>
        <dbReference type="Proteomes" id="UP000265489"/>
    </source>
</evidence>
<protein>
    <submittedName>
        <fullName evidence="9">Peptidoglycan bridge formation glycyltransferase FemA/FemB family protein</fullName>
    </submittedName>
</protein>
<dbReference type="GO" id="GO:0071555">
    <property type="term" value="P:cell wall organization"/>
    <property type="evidence" value="ECO:0007669"/>
    <property type="project" value="UniProtKB-KW"/>
</dbReference>
<dbReference type="InterPro" id="IPR016181">
    <property type="entry name" value="Acyl_CoA_acyltransferase"/>
</dbReference>
<keyword evidence="7" id="KW-0961">Cell wall biogenesis/degradation</keyword>
<gene>
    <name evidence="9" type="ORF">DWW32_10515</name>
</gene>
<evidence type="ECO:0000313" key="9">
    <source>
        <dbReference type="EMBL" id="RGU89716.1"/>
    </source>
</evidence>
<accession>A0A395W9N5</accession>
<dbReference type="GeneID" id="66578839"/>
<dbReference type="Pfam" id="PF02388">
    <property type="entry name" value="FemAB"/>
    <property type="match status" value="1"/>
</dbReference>
<keyword evidence="5" id="KW-0573">Peptidoglycan synthesis</keyword>
<evidence type="ECO:0000256" key="4">
    <source>
        <dbReference type="ARBA" id="ARBA00022960"/>
    </source>
</evidence>
<dbReference type="PROSITE" id="PS51191">
    <property type="entry name" value="FEMABX"/>
    <property type="match status" value="1"/>
</dbReference>
<keyword evidence="8" id="KW-0175">Coiled coil</keyword>
<comment type="caution">
    <text evidence="9">The sequence shown here is derived from an EMBL/GenBank/DDBJ whole genome shotgun (WGS) entry which is preliminary data.</text>
</comment>
<dbReference type="GO" id="GO:0016755">
    <property type="term" value="F:aminoacyltransferase activity"/>
    <property type="evidence" value="ECO:0007669"/>
    <property type="project" value="InterPro"/>
</dbReference>
<dbReference type="InterPro" id="IPR003447">
    <property type="entry name" value="FEMABX"/>
</dbReference>
<reference evidence="9 10" key="1">
    <citation type="submission" date="2018-08" db="EMBL/GenBank/DDBJ databases">
        <title>A genome reference for cultivated species of the human gut microbiota.</title>
        <authorList>
            <person name="Zou Y."/>
            <person name="Xue W."/>
            <person name="Luo G."/>
        </authorList>
    </citation>
    <scope>NUCLEOTIDE SEQUENCE [LARGE SCALE GENOMIC DNA]</scope>
    <source>
        <strain evidence="9 10">AF15-20</strain>
    </source>
</reference>
<keyword evidence="6" id="KW-0012">Acyltransferase</keyword>
<evidence type="ECO:0000256" key="2">
    <source>
        <dbReference type="ARBA" id="ARBA00022490"/>
    </source>
</evidence>
<dbReference type="InterPro" id="IPR050644">
    <property type="entry name" value="PG_Glycine_Bridge_Synth"/>
</dbReference>
<sequence>MRINTINIQQYSEYLDTVDSAVFQQSKYHAKKFEHDGWTVEFIQASQEKEVYATCMLAYLPLMKVFKYCYVARGFLADYKDRDKLVKFTSSLKQYLKKKNVVYLEIDPEIDLVQRDKDGNVVENGFHNYDVVDNLKSAGFLQLPLKQGYDLSKECRFCSSIDLRGKTSDEIFNAFSSATRRNTRTAQKYNVHIRKLNVDQLHILDSMEKETSARQDFEAMSLDYFKNLYRFYGEDHVETLLSYLDLDEYEQKIKKEYNTTLTSIEKTKAFLEKNPGNEKKEKRLKTDETYLDSLEKKISHIQELKDTYGKEVPLACCLFIKYGHEIVYLVGSSNYEQRDFRGPYAIHWHMIQEAIKEGYDFYNFYGISGYFEPGKEGYGVFDFKRGFNAIVHEYIGNFILPCKPFIFKIYNNLKHIC</sequence>
<dbReference type="Gene3D" id="3.40.630.30">
    <property type="match status" value="2"/>
</dbReference>
<dbReference type="SUPFAM" id="SSF55729">
    <property type="entry name" value="Acyl-CoA N-acyltransferases (Nat)"/>
    <property type="match status" value="2"/>
</dbReference>
<evidence type="ECO:0000256" key="7">
    <source>
        <dbReference type="ARBA" id="ARBA00023316"/>
    </source>
</evidence>
<dbReference type="PANTHER" id="PTHR36174:SF2">
    <property type="entry name" value="AMINOACYLTRANSFERASE FEMA"/>
    <property type="match status" value="1"/>
</dbReference>
<proteinExistence type="inferred from homology"/>
<dbReference type="EMBL" id="QRYQ01000024">
    <property type="protein sequence ID" value="RGU89716.1"/>
    <property type="molecule type" value="Genomic_DNA"/>
</dbReference>
<evidence type="ECO:0000256" key="6">
    <source>
        <dbReference type="ARBA" id="ARBA00023315"/>
    </source>
</evidence>